<dbReference type="RefSeq" id="WP_168373601.1">
    <property type="nucleotide sequence ID" value="NZ_JAAXMD010000093.1"/>
</dbReference>
<feature type="region of interest" description="Disordered" evidence="1">
    <location>
        <begin position="188"/>
        <end position="213"/>
    </location>
</feature>
<evidence type="ECO:0000256" key="2">
    <source>
        <dbReference type="SAM" id="Phobius"/>
    </source>
</evidence>
<evidence type="ECO:0000256" key="1">
    <source>
        <dbReference type="SAM" id="MobiDB-lite"/>
    </source>
</evidence>
<dbReference type="Proteomes" id="UP000744032">
    <property type="component" value="Unassembled WGS sequence"/>
</dbReference>
<feature type="transmembrane region" description="Helical" evidence="2">
    <location>
        <begin position="30"/>
        <end position="47"/>
    </location>
</feature>
<feature type="transmembrane region" description="Helical" evidence="2">
    <location>
        <begin position="54"/>
        <end position="74"/>
    </location>
</feature>
<evidence type="ECO:0000313" key="4">
    <source>
        <dbReference type="Proteomes" id="UP000744032"/>
    </source>
</evidence>
<feature type="transmembrane region" description="Helical" evidence="2">
    <location>
        <begin position="157"/>
        <end position="175"/>
    </location>
</feature>
<name>A0ABX1IHY0_STRGB</name>
<organism evidence="3 4">
    <name type="scientific">Streptomyces galbus</name>
    <dbReference type="NCBI Taxonomy" id="33898"/>
    <lineage>
        <taxon>Bacteria</taxon>
        <taxon>Bacillati</taxon>
        <taxon>Actinomycetota</taxon>
        <taxon>Actinomycetes</taxon>
        <taxon>Kitasatosporales</taxon>
        <taxon>Streptomycetaceae</taxon>
        <taxon>Streptomyces</taxon>
    </lineage>
</organism>
<keyword evidence="2" id="KW-1133">Transmembrane helix</keyword>
<comment type="caution">
    <text evidence="3">The sequence shown here is derived from an EMBL/GenBank/DDBJ whole genome shotgun (WGS) entry which is preliminary data.</text>
</comment>
<sequence>MKTPTLLLAFLPLITFSVLARVLPSHAIGVAALAAVLAALIALAADRPPWPPKILTACSLVLFAVLAVLGFALVDDRSRLATWGGAGVGIVLGLAVLALVPVMPFTMQFARQTVPSPRWHTPSFRRINRVLSTAWGLALVALGVSRTAAAAADGHRAVEVVFGAVVPVLIIVYMLKFSRTYPDRVMSEQTDHAPAASQAGHDETAPPGERSAP</sequence>
<gene>
    <name evidence="3" type="ORF">HF200_12580</name>
</gene>
<evidence type="ECO:0008006" key="5">
    <source>
        <dbReference type="Google" id="ProtNLM"/>
    </source>
</evidence>
<feature type="transmembrane region" description="Helical" evidence="2">
    <location>
        <begin position="127"/>
        <end position="145"/>
    </location>
</feature>
<evidence type="ECO:0000313" key="3">
    <source>
        <dbReference type="EMBL" id="NKQ25261.1"/>
    </source>
</evidence>
<keyword evidence="4" id="KW-1185">Reference proteome</keyword>
<keyword evidence="2" id="KW-0812">Transmembrane</keyword>
<keyword evidence="2" id="KW-0472">Membrane</keyword>
<accession>A0ABX1IHY0</accession>
<reference evidence="3 4" key="1">
    <citation type="submission" date="2020-04" db="EMBL/GenBank/DDBJ databases">
        <title>Genome sequence of Streptomyces galbus strain I339.</title>
        <authorList>
            <person name="Silva E.A.N."/>
            <person name="Merces M."/>
            <person name="Castelo Branco A.P.O.T."/>
            <person name="Vasconcelos P.C."/>
            <person name="Costa N.P."/>
            <person name="Marinho G.C.S."/>
            <person name="Oliveira C.J.B."/>
            <person name="Araujo D."/>
            <person name="Rodrigues Junior V.S."/>
            <person name="Almeida R."/>
            <person name="Silva Filho U.R."/>
            <person name="Andrade A.S.A."/>
            <person name="Cibulski S.P."/>
        </authorList>
    </citation>
    <scope>NUCLEOTIDE SEQUENCE [LARGE SCALE GENOMIC DNA]</scope>
    <source>
        <strain evidence="3 4">I339</strain>
    </source>
</reference>
<dbReference type="EMBL" id="JAAXMD010000093">
    <property type="protein sequence ID" value="NKQ25261.1"/>
    <property type="molecule type" value="Genomic_DNA"/>
</dbReference>
<protein>
    <recommendedName>
        <fullName evidence="5">DUF3159 domain-containing protein</fullName>
    </recommendedName>
</protein>
<feature type="transmembrane region" description="Helical" evidence="2">
    <location>
        <begin position="80"/>
        <end position="106"/>
    </location>
</feature>
<proteinExistence type="predicted"/>